<comment type="caution">
    <text evidence="7">The sequence shown here is derived from an EMBL/GenBank/DDBJ whole genome shotgun (WGS) entry which is preliminary data.</text>
</comment>
<feature type="transmembrane region" description="Helical" evidence="5">
    <location>
        <begin position="163"/>
        <end position="183"/>
    </location>
</feature>
<evidence type="ECO:0000256" key="5">
    <source>
        <dbReference type="SAM" id="Phobius"/>
    </source>
</evidence>
<dbReference type="RefSeq" id="WP_107754572.1">
    <property type="nucleotide sequence ID" value="NZ_QBKF01000014.1"/>
</dbReference>
<evidence type="ECO:0000256" key="3">
    <source>
        <dbReference type="ARBA" id="ARBA00022989"/>
    </source>
</evidence>
<feature type="transmembrane region" description="Helical" evidence="5">
    <location>
        <begin position="75"/>
        <end position="97"/>
    </location>
</feature>
<evidence type="ECO:0000313" key="7">
    <source>
        <dbReference type="EMBL" id="PVE48904.1"/>
    </source>
</evidence>
<sequence>MSEPQTPYRPGLTSWAEVVALGVIWGAGFLAVRIALEGIAPAWVATGRVSVAALTLALLLAVLRIPLPPLSERRIWAHVAGFAFFSNALPFMLMAWAQQHVQSSFVGVTMALVPLFTLVLAHVFLPDEKLTLPRIAGFALGLVGVVMLIGTEGVSLGEGAPQVLPRLACVAVTLCYAIGSIIARRSPRVDPIAYTAASVIMACAAMLPLTLTLEGLPAWPGLRPALALGYVGLLPTALASLLMVHVIRTAGPTFLTQTNYQVPVWSVIFGMLILSEPLPPQFLLALGLILGGLAISRLALRR</sequence>
<evidence type="ECO:0000256" key="2">
    <source>
        <dbReference type="ARBA" id="ARBA00022692"/>
    </source>
</evidence>
<accession>A0A2T7UW92</accession>
<dbReference type="Pfam" id="PF00892">
    <property type="entry name" value="EamA"/>
    <property type="match status" value="2"/>
</dbReference>
<dbReference type="SUPFAM" id="SSF103481">
    <property type="entry name" value="Multidrug resistance efflux transporter EmrE"/>
    <property type="match status" value="2"/>
</dbReference>
<keyword evidence="3 5" id="KW-1133">Transmembrane helix</keyword>
<feature type="domain" description="EamA" evidence="6">
    <location>
        <begin position="19"/>
        <end position="149"/>
    </location>
</feature>
<feature type="transmembrane region" description="Helical" evidence="5">
    <location>
        <begin position="12"/>
        <end position="36"/>
    </location>
</feature>
<dbReference type="InterPro" id="IPR037185">
    <property type="entry name" value="EmrE-like"/>
</dbReference>
<protein>
    <submittedName>
        <fullName evidence="7">EamA family transporter</fullName>
    </submittedName>
</protein>
<dbReference type="EMBL" id="QDDR01000001">
    <property type="protein sequence ID" value="PVE48904.1"/>
    <property type="molecule type" value="Genomic_DNA"/>
</dbReference>
<feature type="transmembrane region" description="Helical" evidence="5">
    <location>
        <begin position="281"/>
        <end position="300"/>
    </location>
</feature>
<dbReference type="InterPro" id="IPR050638">
    <property type="entry name" value="AA-Vitamin_Transporters"/>
</dbReference>
<feature type="transmembrane region" description="Helical" evidence="5">
    <location>
        <begin position="42"/>
        <end position="63"/>
    </location>
</feature>
<feature type="transmembrane region" description="Helical" evidence="5">
    <location>
        <begin position="192"/>
        <end position="213"/>
    </location>
</feature>
<keyword evidence="2 5" id="KW-0812">Transmembrane</keyword>
<evidence type="ECO:0000256" key="4">
    <source>
        <dbReference type="ARBA" id="ARBA00023136"/>
    </source>
</evidence>
<evidence type="ECO:0000256" key="1">
    <source>
        <dbReference type="ARBA" id="ARBA00004141"/>
    </source>
</evidence>
<dbReference type="Proteomes" id="UP000244810">
    <property type="component" value="Unassembled WGS sequence"/>
</dbReference>
<comment type="subcellular location">
    <subcellularLocation>
        <location evidence="1">Membrane</location>
        <topology evidence="1">Multi-pass membrane protein</topology>
    </subcellularLocation>
</comment>
<dbReference type="AlphaFoldDB" id="A0A2T7UW92"/>
<dbReference type="OrthoDB" id="9810556at2"/>
<name>A0A2T7UW92_9RHOB</name>
<keyword evidence="4 5" id="KW-0472">Membrane</keyword>
<proteinExistence type="predicted"/>
<evidence type="ECO:0000259" key="6">
    <source>
        <dbReference type="Pfam" id="PF00892"/>
    </source>
</evidence>
<reference evidence="7 8" key="1">
    <citation type="journal article" date="2011" name="Syst. Appl. Microbiol.">
        <title>Defluviimonas denitrificans gen. nov., sp. nov., and Pararhodobacter aggregans gen. nov., sp. nov., non-phototrophic Rhodobacteraceae from the biofilter of a marine aquaculture.</title>
        <authorList>
            <person name="Foesel B.U."/>
            <person name="Drake H.L."/>
            <person name="Schramm A."/>
        </authorList>
    </citation>
    <scope>NUCLEOTIDE SEQUENCE [LARGE SCALE GENOMIC DNA]</scope>
    <source>
        <strain evidence="7 8">D1-19</strain>
    </source>
</reference>
<keyword evidence="8" id="KW-1185">Reference proteome</keyword>
<evidence type="ECO:0000313" key="8">
    <source>
        <dbReference type="Proteomes" id="UP000244810"/>
    </source>
</evidence>
<feature type="transmembrane region" description="Helical" evidence="5">
    <location>
        <begin position="103"/>
        <end position="125"/>
    </location>
</feature>
<dbReference type="Gene3D" id="1.10.3730.20">
    <property type="match status" value="1"/>
</dbReference>
<gene>
    <name evidence="7" type="ORF">DDE23_00415</name>
</gene>
<dbReference type="GO" id="GO:0016020">
    <property type="term" value="C:membrane"/>
    <property type="evidence" value="ECO:0007669"/>
    <property type="project" value="UniProtKB-SubCell"/>
</dbReference>
<feature type="transmembrane region" description="Helical" evidence="5">
    <location>
        <begin position="132"/>
        <end position="151"/>
    </location>
</feature>
<organism evidence="7 8">
    <name type="scientific">Pararhodobacter aggregans</name>
    <dbReference type="NCBI Taxonomy" id="404875"/>
    <lineage>
        <taxon>Bacteria</taxon>
        <taxon>Pseudomonadati</taxon>
        <taxon>Pseudomonadota</taxon>
        <taxon>Alphaproteobacteria</taxon>
        <taxon>Rhodobacterales</taxon>
        <taxon>Paracoccaceae</taxon>
        <taxon>Pararhodobacter</taxon>
    </lineage>
</organism>
<dbReference type="PANTHER" id="PTHR32322:SF9">
    <property type="entry name" value="AMINO-ACID METABOLITE EFFLUX PUMP-RELATED"/>
    <property type="match status" value="1"/>
</dbReference>
<feature type="domain" description="EamA" evidence="6">
    <location>
        <begin position="168"/>
        <end position="296"/>
    </location>
</feature>
<feature type="transmembrane region" description="Helical" evidence="5">
    <location>
        <begin position="225"/>
        <end position="247"/>
    </location>
</feature>
<dbReference type="PANTHER" id="PTHR32322">
    <property type="entry name" value="INNER MEMBRANE TRANSPORTER"/>
    <property type="match status" value="1"/>
</dbReference>
<dbReference type="InterPro" id="IPR000620">
    <property type="entry name" value="EamA_dom"/>
</dbReference>